<comment type="caution">
    <text evidence="2">The sequence shown here is derived from an EMBL/GenBank/DDBJ whole genome shotgun (WGS) entry which is preliminary data.</text>
</comment>
<protein>
    <submittedName>
        <fullName evidence="2">Uncharacterized protein</fullName>
    </submittedName>
</protein>
<feature type="compositionally biased region" description="Polar residues" evidence="1">
    <location>
        <begin position="25"/>
        <end position="34"/>
    </location>
</feature>
<evidence type="ECO:0000313" key="3">
    <source>
        <dbReference type="Proteomes" id="UP000284702"/>
    </source>
</evidence>
<dbReference type="Proteomes" id="UP000284702">
    <property type="component" value="Unassembled WGS sequence"/>
</dbReference>
<proteinExistence type="predicted"/>
<keyword evidence="3" id="KW-1185">Reference proteome</keyword>
<sequence length="298" mass="34019">MHKQKQQNSHHIRDVAPMQPYATVPASSMPSPAITSKHSSGHSKSAALLAKQSQDLERALTQAKADELALFKSLGDTIDAQRATIPLQFLFERNMSAYCIQKGVETILHVFSTLQPGSDGDRLFRWHRTVKRMVADERDAAATAIQKHTKRRRDSRIVQRMREERVAMDAQNVTRILQLLALEANGRKNLWTIREHAGKIRERRAYEARTREEAAVRIQSAYRGHRGRVMVQRLRRIVADAVAAAEAIKHAALLRLRNNSTLIQSIIRMFLVRLRLYNKRMQDAIRADNALTIQVDIL</sequence>
<accession>A0A3R7YBW1</accession>
<dbReference type="AlphaFoldDB" id="A0A3R7YBW1"/>
<feature type="region of interest" description="Disordered" evidence="1">
    <location>
        <begin position="1"/>
        <end position="48"/>
    </location>
</feature>
<dbReference type="VEuPathDB" id="FungiDB:H257_11157"/>
<gene>
    <name evidence="2" type="ORF">B5M09_005397</name>
</gene>
<dbReference type="SMART" id="SM00015">
    <property type="entry name" value="IQ"/>
    <property type="match status" value="3"/>
</dbReference>
<organism evidence="2 3">
    <name type="scientific">Aphanomyces astaci</name>
    <name type="common">Crayfish plague agent</name>
    <dbReference type="NCBI Taxonomy" id="112090"/>
    <lineage>
        <taxon>Eukaryota</taxon>
        <taxon>Sar</taxon>
        <taxon>Stramenopiles</taxon>
        <taxon>Oomycota</taxon>
        <taxon>Saprolegniomycetes</taxon>
        <taxon>Saprolegniales</taxon>
        <taxon>Verrucalvaceae</taxon>
        <taxon>Aphanomyces</taxon>
    </lineage>
</organism>
<dbReference type="InterPro" id="IPR000048">
    <property type="entry name" value="IQ_motif_EF-hand-BS"/>
</dbReference>
<feature type="compositionally biased region" description="Low complexity" evidence="1">
    <location>
        <begin position="36"/>
        <end position="48"/>
    </location>
</feature>
<feature type="compositionally biased region" description="Basic residues" evidence="1">
    <location>
        <begin position="1"/>
        <end position="10"/>
    </location>
</feature>
<reference evidence="2" key="1">
    <citation type="submission" date="2018-07" db="EMBL/GenBank/DDBJ databases">
        <title>Annotation of Aphanomyces astaci genome assembly.</title>
        <authorList>
            <person name="Studholme D.J."/>
        </authorList>
    </citation>
    <scope>NUCLEOTIDE SEQUENCE [LARGE SCALE GENOMIC DNA]</scope>
    <source>
        <strain evidence="2">Pc</strain>
    </source>
</reference>
<dbReference type="PROSITE" id="PS50096">
    <property type="entry name" value="IQ"/>
    <property type="match status" value="1"/>
</dbReference>
<dbReference type="Pfam" id="PF00612">
    <property type="entry name" value="IQ"/>
    <property type="match status" value="2"/>
</dbReference>
<evidence type="ECO:0000313" key="2">
    <source>
        <dbReference type="EMBL" id="RQM25653.1"/>
    </source>
</evidence>
<name>A0A3R7YBW1_APHAT</name>
<evidence type="ECO:0000256" key="1">
    <source>
        <dbReference type="SAM" id="MobiDB-lite"/>
    </source>
</evidence>
<dbReference type="EMBL" id="MZMZ02002472">
    <property type="protein sequence ID" value="RQM25653.1"/>
    <property type="molecule type" value="Genomic_DNA"/>
</dbReference>